<feature type="chain" id="PRO_5045526023" evidence="1">
    <location>
        <begin position="27"/>
        <end position="196"/>
    </location>
</feature>
<name>A0ABT5T041_9PSEU</name>
<dbReference type="Pfam" id="PF12079">
    <property type="entry name" value="DUF3558"/>
    <property type="match status" value="1"/>
</dbReference>
<keyword evidence="3" id="KW-1185">Reference proteome</keyword>
<evidence type="ECO:0000313" key="2">
    <source>
        <dbReference type="EMBL" id="MDD7968488.1"/>
    </source>
</evidence>
<comment type="caution">
    <text evidence="2">The sequence shown here is derived from an EMBL/GenBank/DDBJ whole genome shotgun (WGS) entry which is preliminary data.</text>
</comment>
<sequence length="196" mass="20817">MPPTAAGSAFVSRRLVLALVILTALCACSTAPTVPPPPTDGRFGAPLPTSSRDLRRAAEDPCENMLTDQQVIALGLAPTTARIVDLPGTRQCSWSDEEQRQTLSLAPWAERDLLVDTYRTRQLAVFRPDEIAGAPVVYQQSAPSAPACTITAGAAQGQAFETTWYSLGRAAGSTPCESARRTVETVLSNLPPAPQK</sequence>
<evidence type="ECO:0000313" key="3">
    <source>
        <dbReference type="Proteomes" id="UP001300763"/>
    </source>
</evidence>
<gene>
    <name evidence="2" type="ORF">PGB27_24355</name>
</gene>
<organism evidence="2 3">
    <name type="scientific">Actinomycetospora lemnae</name>
    <dbReference type="NCBI Taxonomy" id="3019891"/>
    <lineage>
        <taxon>Bacteria</taxon>
        <taxon>Bacillati</taxon>
        <taxon>Actinomycetota</taxon>
        <taxon>Actinomycetes</taxon>
        <taxon>Pseudonocardiales</taxon>
        <taxon>Pseudonocardiaceae</taxon>
        <taxon>Actinomycetospora</taxon>
    </lineage>
</organism>
<evidence type="ECO:0000256" key="1">
    <source>
        <dbReference type="SAM" id="SignalP"/>
    </source>
</evidence>
<proteinExistence type="predicted"/>
<dbReference type="InterPro" id="IPR024520">
    <property type="entry name" value="DUF3558"/>
</dbReference>
<dbReference type="Proteomes" id="UP001300763">
    <property type="component" value="Unassembled WGS sequence"/>
</dbReference>
<dbReference type="EMBL" id="JAQZAO010000013">
    <property type="protein sequence ID" value="MDD7968488.1"/>
    <property type="molecule type" value="Genomic_DNA"/>
</dbReference>
<accession>A0ABT5T041</accession>
<keyword evidence="1" id="KW-0732">Signal</keyword>
<feature type="signal peptide" evidence="1">
    <location>
        <begin position="1"/>
        <end position="26"/>
    </location>
</feature>
<protein>
    <submittedName>
        <fullName evidence="2">DUF3558 domain-containing protein</fullName>
    </submittedName>
</protein>
<reference evidence="2 3" key="1">
    <citation type="submission" date="2023-02" db="EMBL/GenBank/DDBJ databases">
        <title>Genome sequencing required for Actinomycetospora new species description.</title>
        <authorList>
            <person name="Saimee Y."/>
            <person name="Duangmal K."/>
        </authorList>
    </citation>
    <scope>NUCLEOTIDE SEQUENCE [LARGE SCALE GENOMIC DNA]</scope>
    <source>
        <strain evidence="2 3">DW7H6</strain>
    </source>
</reference>